<dbReference type="AlphaFoldDB" id="A0A834WLF5"/>
<accession>A0A834WLF5</accession>
<reference evidence="1" key="1">
    <citation type="submission" date="2020-09" db="EMBL/GenBank/DDBJ databases">
        <title>Genome-Enabled Discovery of Anthraquinone Biosynthesis in Senna tora.</title>
        <authorList>
            <person name="Kang S.-H."/>
            <person name="Pandey R.P."/>
            <person name="Lee C.-M."/>
            <person name="Sim J.-S."/>
            <person name="Jeong J.-T."/>
            <person name="Choi B.-S."/>
            <person name="Jung M."/>
            <person name="Ginzburg D."/>
            <person name="Zhao K."/>
            <person name="Won S.Y."/>
            <person name="Oh T.-J."/>
            <person name="Yu Y."/>
            <person name="Kim N.-H."/>
            <person name="Lee O.R."/>
            <person name="Lee T.-H."/>
            <person name="Bashyal P."/>
            <person name="Kim T.-S."/>
            <person name="Lee W.-H."/>
            <person name="Kawkins C."/>
            <person name="Kim C.-K."/>
            <person name="Kim J.S."/>
            <person name="Ahn B.O."/>
            <person name="Rhee S.Y."/>
            <person name="Sohng J.K."/>
        </authorList>
    </citation>
    <scope>NUCLEOTIDE SEQUENCE</scope>
    <source>
        <tissue evidence="1">Leaf</tissue>
    </source>
</reference>
<comment type="caution">
    <text evidence="1">The sequence shown here is derived from an EMBL/GenBank/DDBJ whole genome shotgun (WGS) entry which is preliminary data.</text>
</comment>
<keyword evidence="2" id="KW-1185">Reference proteome</keyword>
<dbReference type="Proteomes" id="UP000634136">
    <property type="component" value="Unassembled WGS sequence"/>
</dbReference>
<protein>
    <submittedName>
        <fullName evidence="1">Uncharacterized protein</fullName>
    </submittedName>
</protein>
<organism evidence="1 2">
    <name type="scientific">Senna tora</name>
    <dbReference type="NCBI Taxonomy" id="362788"/>
    <lineage>
        <taxon>Eukaryota</taxon>
        <taxon>Viridiplantae</taxon>
        <taxon>Streptophyta</taxon>
        <taxon>Embryophyta</taxon>
        <taxon>Tracheophyta</taxon>
        <taxon>Spermatophyta</taxon>
        <taxon>Magnoliopsida</taxon>
        <taxon>eudicotyledons</taxon>
        <taxon>Gunneridae</taxon>
        <taxon>Pentapetalae</taxon>
        <taxon>rosids</taxon>
        <taxon>fabids</taxon>
        <taxon>Fabales</taxon>
        <taxon>Fabaceae</taxon>
        <taxon>Caesalpinioideae</taxon>
        <taxon>Cassia clade</taxon>
        <taxon>Senna</taxon>
    </lineage>
</organism>
<sequence>MERKAPIDAFQGVRALLKA</sequence>
<gene>
    <name evidence="1" type="ORF">G2W53_018824</name>
</gene>
<evidence type="ECO:0000313" key="2">
    <source>
        <dbReference type="Proteomes" id="UP000634136"/>
    </source>
</evidence>
<evidence type="ECO:0000313" key="1">
    <source>
        <dbReference type="EMBL" id="KAF7827660.1"/>
    </source>
</evidence>
<proteinExistence type="predicted"/>
<dbReference type="EMBL" id="JAAIUW010000006">
    <property type="protein sequence ID" value="KAF7827660.1"/>
    <property type="molecule type" value="Genomic_DNA"/>
</dbReference>
<name>A0A834WLF5_9FABA</name>